<sequence>MGQLVRIRIGKWNKSAAGCWQFEGDPGVVEQYIVACTNENIDSFTSLIREELVIGPECPVALTYQLSDGMLHGIQSTSQPSNIVTSDDVEVVMSVQEWTNGVQLCITYGAQNVAKYQFLCRSPFNIGDIKYLDGSVTEEEHFASLRGLVAGDIIRCSDTLLKHLFSEEMLVLIYRFSYEIEMARGFPLCETNDDEPIADNADDGSRYFNPGWPEGEIGPNYWENANNGEYNHGVGLLEWVNGEEPVNCVSTEVSMNLQATEMENEKVVEMDQSSTGSTGYIRQAVEGGTQYNSIHVTVAENSDEGTKEDDDASKVNEKRQTEGVEGVHNSYIHVTDDSDNRLVATPMGSDRVIINESSSDIAGYQGPGEGNNNPDVVFVGMIFKCREDFKQHMAMYAIRNKFRFRNTRSAPVGIVLRCFSHTCSWRVYAAILKNTQLYESIEILSSDGSESQASLNPPASRRPPGRPRKNMILPRGEFEMQGKKKRTMEVVDSDDEGVWKNWRVVELDKKPE</sequence>
<evidence type="ECO:0000259" key="2">
    <source>
        <dbReference type="Pfam" id="PF03108"/>
    </source>
</evidence>
<gene>
    <name evidence="3" type="ORF">F2Q69_00005652</name>
</gene>
<accession>A0A8S9PEU2</accession>
<feature type="region of interest" description="Disordered" evidence="1">
    <location>
        <begin position="301"/>
        <end position="324"/>
    </location>
</feature>
<feature type="compositionally biased region" description="Acidic residues" evidence="1">
    <location>
        <begin position="301"/>
        <end position="311"/>
    </location>
</feature>
<dbReference type="Proteomes" id="UP000712600">
    <property type="component" value="Unassembled WGS sequence"/>
</dbReference>
<evidence type="ECO:0000313" key="3">
    <source>
        <dbReference type="EMBL" id="KAF3513979.1"/>
    </source>
</evidence>
<feature type="compositionally biased region" description="Basic and acidic residues" evidence="1">
    <location>
        <begin position="312"/>
        <end position="322"/>
    </location>
</feature>
<evidence type="ECO:0000256" key="1">
    <source>
        <dbReference type="SAM" id="MobiDB-lite"/>
    </source>
</evidence>
<feature type="domain" description="Transposase MuDR plant" evidence="2">
    <location>
        <begin position="378"/>
        <end position="438"/>
    </location>
</feature>
<comment type="caution">
    <text evidence="3">The sequence shown here is derived from an EMBL/GenBank/DDBJ whole genome shotgun (WGS) entry which is preliminary data.</text>
</comment>
<feature type="region of interest" description="Disordered" evidence="1">
    <location>
        <begin position="448"/>
        <end position="490"/>
    </location>
</feature>
<name>A0A8S9PEU2_BRACR</name>
<dbReference type="EMBL" id="QGKX02001521">
    <property type="protein sequence ID" value="KAF3513979.1"/>
    <property type="molecule type" value="Genomic_DNA"/>
</dbReference>
<proteinExistence type="predicted"/>
<protein>
    <recommendedName>
        <fullName evidence="2">Transposase MuDR plant domain-containing protein</fullName>
    </recommendedName>
</protein>
<evidence type="ECO:0000313" key="4">
    <source>
        <dbReference type="Proteomes" id="UP000712600"/>
    </source>
</evidence>
<dbReference type="Pfam" id="PF03108">
    <property type="entry name" value="DBD_Tnp_Mut"/>
    <property type="match status" value="1"/>
</dbReference>
<reference evidence="3" key="1">
    <citation type="submission" date="2019-12" db="EMBL/GenBank/DDBJ databases">
        <title>Genome sequencing and annotation of Brassica cretica.</title>
        <authorList>
            <person name="Studholme D.J."/>
            <person name="Sarris P."/>
        </authorList>
    </citation>
    <scope>NUCLEOTIDE SEQUENCE</scope>
    <source>
        <strain evidence="3">PFS-109/04</strain>
        <tissue evidence="3">Leaf</tissue>
    </source>
</reference>
<organism evidence="3 4">
    <name type="scientific">Brassica cretica</name>
    <name type="common">Mustard</name>
    <dbReference type="NCBI Taxonomy" id="69181"/>
    <lineage>
        <taxon>Eukaryota</taxon>
        <taxon>Viridiplantae</taxon>
        <taxon>Streptophyta</taxon>
        <taxon>Embryophyta</taxon>
        <taxon>Tracheophyta</taxon>
        <taxon>Spermatophyta</taxon>
        <taxon>Magnoliopsida</taxon>
        <taxon>eudicotyledons</taxon>
        <taxon>Gunneridae</taxon>
        <taxon>Pentapetalae</taxon>
        <taxon>rosids</taxon>
        <taxon>malvids</taxon>
        <taxon>Brassicales</taxon>
        <taxon>Brassicaceae</taxon>
        <taxon>Brassiceae</taxon>
        <taxon>Brassica</taxon>
    </lineage>
</organism>
<dbReference type="InterPro" id="IPR004332">
    <property type="entry name" value="Transposase_MuDR"/>
</dbReference>
<dbReference type="AlphaFoldDB" id="A0A8S9PEU2"/>